<evidence type="ECO:0000259" key="10">
    <source>
        <dbReference type="Pfam" id="PF04290"/>
    </source>
</evidence>
<evidence type="ECO:0000256" key="3">
    <source>
        <dbReference type="ARBA" id="ARBA00022475"/>
    </source>
</evidence>
<evidence type="ECO:0000256" key="7">
    <source>
        <dbReference type="ARBA" id="ARBA00023136"/>
    </source>
</evidence>
<evidence type="ECO:0000256" key="4">
    <source>
        <dbReference type="ARBA" id="ARBA00022519"/>
    </source>
</evidence>
<reference evidence="11 13" key="1">
    <citation type="submission" date="2016-04" db="EMBL/GenBank/DDBJ databases">
        <authorList>
            <person name="Evans L.H."/>
            <person name="Alamgir A."/>
            <person name="Owens N."/>
            <person name="Weber N.D."/>
            <person name="Virtaneva K."/>
            <person name="Barbian K."/>
            <person name="Babar A."/>
            <person name="Rosenke K."/>
        </authorList>
    </citation>
    <scope>NUCLEOTIDE SEQUENCE [LARGE SCALE GENOMIC DNA]</scope>
    <source>
        <strain evidence="11 13">JL2886</strain>
    </source>
</reference>
<dbReference type="PANTHER" id="PTHR35011">
    <property type="entry name" value="2,3-DIKETO-L-GULONATE TRAP TRANSPORTER SMALL PERMEASE PROTEIN YIAM"/>
    <property type="match status" value="1"/>
</dbReference>
<proteinExistence type="inferred from homology"/>
<evidence type="ECO:0000313" key="12">
    <source>
        <dbReference type="EMBL" id="MDE4166172.1"/>
    </source>
</evidence>
<evidence type="ECO:0000256" key="6">
    <source>
        <dbReference type="ARBA" id="ARBA00022989"/>
    </source>
</evidence>
<feature type="transmembrane region" description="Helical" evidence="9">
    <location>
        <begin position="46"/>
        <end position="63"/>
    </location>
</feature>
<comment type="caution">
    <text evidence="9">Lacks conserved residue(s) required for the propagation of feature annotation.</text>
</comment>
<protein>
    <recommendedName>
        <fullName evidence="9">TRAP transporter small permease protein</fullName>
    </recommendedName>
</protein>
<evidence type="ECO:0000256" key="2">
    <source>
        <dbReference type="ARBA" id="ARBA00022448"/>
    </source>
</evidence>
<dbReference type="InterPro" id="IPR055348">
    <property type="entry name" value="DctQ"/>
</dbReference>
<keyword evidence="3" id="KW-1003">Cell membrane</keyword>
<name>A0A1B0ZSZ6_9RHOB</name>
<evidence type="ECO:0000256" key="9">
    <source>
        <dbReference type="RuleBase" id="RU369079"/>
    </source>
</evidence>
<reference evidence="12 14" key="2">
    <citation type="submission" date="2023-02" db="EMBL/GenBank/DDBJ databases">
        <title>Population genomics of bacteria associated with diatom.</title>
        <authorList>
            <person name="Xie J."/>
            <person name="Wang H."/>
        </authorList>
    </citation>
    <scope>NUCLEOTIDE SEQUENCE [LARGE SCALE GENOMIC DNA]</scope>
    <source>
        <strain evidence="12 14">PT47_8</strain>
    </source>
</reference>
<keyword evidence="2 9" id="KW-0813">Transport</keyword>
<dbReference type="OrthoDB" id="4250245at2"/>
<evidence type="ECO:0000256" key="8">
    <source>
        <dbReference type="ARBA" id="ARBA00038436"/>
    </source>
</evidence>
<keyword evidence="5 9" id="KW-0812">Transmembrane</keyword>
<evidence type="ECO:0000313" key="14">
    <source>
        <dbReference type="Proteomes" id="UP001218364"/>
    </source>
</evidence>
<keyword evidence="7 9" id="KW-0472">Membrane</keyword>
<feature type="domain" description="Tripartite ATP-independent periplasmic transporters DctQ component" evidence="10">
    <location>
        <begin position="24"/>
        <end position="154"/>
    </location>
</feature>
<gene>
    <name evidence="11" type="ORF">JL2886_02377</name>
    <name evidence="12" type="ORF">PXK24_10735</name>
</gene>
<keyword evidence="13" id="KW-1185">Reference proteome</keyword>
<dbReference type="EMBL" id="CP015124">
    <property type="protein sequence ID" value="ANP37266.1"/>
    <property type="molecule type" value="Genomic_DNA"/>
</dbReference>
<dbReference type="Proteomes" id="UP001218364">
    <property type="component" value="Unassembled WGS sequence"/>
</dbReference>
<dbReference type="EMBL" id="JARCJK010000004">
    <property type="protein sequence ID" value="MDE4166172.1"/>
    <property type="molecule type" value="Genomic_DNA"/>
</dbReference>
<feature type="transmembrane region" description="Helical" evidence="9">
    <location>
        <begin position="84"/>
        <end position="106"/>
    </location>
</feature>
<dbReference type="PATRIC" id="fig|60890.4.peg.2303"/>
<dbReference type="GO" id="GO:0005886">
    <property type="term" value="C:plasma membrane"/>
    <property type="evidence" value="ECO:0007669"/>
    <property type="project" value="UniProtKB-SubCell"/>
</dbReference>
<comment type="similarity">
    <text evidence="8 9">Belongs to the TRAP transporter small permease family.</text>
</comment>
<comment type="function">
    <text evidence="9">Part of the tripartite ATP-independent periplasmic (TRAP) transport system.</text>
</comment>
<comment type="subunit">
    <text evidence="9">The complex comprises the extracytoplasmic solute receptor protein and the two transmembrane proteins.</text>
</comment>
<dbReference type="GO" id="GO:0022857">
    <property type="term" value="F:transmembrane transporter activity"/>
    <property type="evidence" value="ECO:0007669"/>
    <property type="project" value="UniProtKB-UniRule"/>
</dbReference>
<feature type="transmembrane region" description="Helical" evidence="9">
    <location>
        <begin position="126"/>
        <end position="147"/>
    </location>
</feature>
<dbReference type="InterPro" id="IPR007387">
    <property type="entry name" value="TRAP_DctQ"/>
</dbReference>
<dbReference type="Pfam" id="PF04290">
    <property type="entry name" value="DctQ"/>
    <property type="match status" value="1"/>
</dbReference>
<evidence type="ECO:0000313" key="11">
    <source>
        <dbReference type="EMBL" id="ANP37266.1"/>
    </source>
</evidence>
<evidence type="ECO:0000256" key="1">
    <source>
        <dbReference type="ARBA" id="ARBA00004429"/>
    </source>
</evidence>
<keyword evidence="6 9" id="KW-1133">Transmembrane helix</keyword>
<dbReference type="RefSeq" id="WP_065272112.1">
    <property type="nucleotide sequence ID" value="NZ_CP015124.1"/>
</dbReference>
<evidence type="ECO:0000256" key="5">
    <source>
        <dbReference type="ARBA" id="ARBA00022692"/>
    </source>
</evidence>
<keyword evidence="4 9" id="KW-0997">Cell inner membrane</keyword>
<dbReference type="Proteomes" id="UP000092565">
    <property type="component" value="Chromosome"/>
</dbReference>
<dbReference type="AlphaFoldDB" id="A0A1B0ZSZ6"/>
<organism evidence="11 13">
    <name type="scientific">Phaeobacter gallaeciensis</name>
    <dbReference type="NCBI Taxonomy" id="60890"/>
    <lineage>
        <taxon>Bacteria</taxon>
        <taxon>Pseudomonadati</taxon>
        <taxon>Pseudomonadota</taxon>
        <taxon>Alphaproteobacteria</taxon>
        <taxon>Rhodobacterales</taxon>
        <taxon>Roseobacteraceae</taxon>
        <taxon>Phaeobacter</taxon>
    </lineage>
</organism>
<sequence>MHVFARFVTALALVAAVLFVLAGVMLTYEVMARYFFVRPTIWAAELSQFCLIWGSLIAAPWCLRERRHIRITAVISGLPRGPRIGADVFAMTVVAVFSAVVLVYGYEIFHDSFMRGRTTGTMLDMPMWYVELSLPFGFAVLLLQSVIEVWRAAQGHIAAEGEHE</sequence>
<evidence type="ECO:0000313" key="13">
    <source>
        <dbReference type="Proteomes" id="UP000092565"/>
    </source>
</evidence>
<accession>A0A1B0ZSZ6</accession>
<comment type="subcellular location">
    <subcellularLocation>
        <location evidence="1 9">Cell inner membrane</location>
        <topology evidence="1 9">Multi-pass membrane protein</topology>
    </subcellularLocation>
</comment>